<protein>
    <submittedName>
        <fullName evidence="1">Uncharacterized protein</fullName>
    </submittedName>
</protein>
<comment type="caution">
    <text evidence="1">The sequence shown here is derived from an EMBL/GenBank/DDBJ whole genome shotgun (WGS) entry which is preliminary data.</text>
</comment>
<gene>
    <name evidence="1" type="ORF">HDF15_000369</name>
</gene>
<dbReference type="EMBL" id="JACHIO010000001">
    <property type="protein sequence ID" value="MBB5062044.1"/>
    <property type="molecule type" value="Genomic_DNA"/>
</dbReference>
<evidence type="ECO:0000313" key="2">
    <source>
        <dbReference type="Proteomes" id="UP000584867"/>
    </source>
</evidence>
<evidence type="ECO:0000313" key="1">
    <source>
        <dbReference type="EMBL" id="MBB5062044.1"/>
    </source>
</evidence>
<dbReference type="Proteomes" id="UP000584867">
    <property type="component" value="Unassembled WGS sequence"/>
</dbReference>
<name>A0A7W8E816_9BACT</name>
<sequence length="56" mass="6613">MLADIRMKLFSFQYTHRLLRRSWRSFNVNAPHLVDEMWGIYVSAAPLWAAARAFSL</sequence>
<reference evidence="1 2" key="1">
    <citation type="submission" date="2020-08" db="EMBL/GenBank/DDBJ databases">
        <title>Genomic Encyclopedia of Type Strains, Phase IV (KMG-V): Genome sequencing to study the core and pangenomes of soil and plant-associated prokaryotes.</title>
        <authorList>
            <person name="Whitman W."/>
        </authorList>
    </citation>
    <scope>NUCLEOTIDE SEQUENCE [LARGE SCALE GENOMIC DNA]</scope>
    <source>
        <strain evidence="1 2">X5P3</strain>
    </source>
</reference>
<dbReference type="AlphaFoldDB" id="A0A7W8E816"/>
<accession>A0A7W8E816</accession>
<organism evidence="1 2">
    <name type="scientific">Granulicella mallensis</name>
    <dbReference type="NCBI Taxonomy" id="940614"/>
    <lineage>
        <taxon>Bacteria</taxon>
        <taxon>Pseudomonadati</taxon>
        <taxon>Acidobacteriota</taxon>
        <taxon>Terriglobia</taxon>
        <taxon>Terriglobales</taxon>
        <taxon>Acidobacteriaceae</taxon>
        <taxon>Granulicella</taxon>
    </lineage>
</organism>
<proteinExistence type="predicted"/>